<geneLocation type="plasmid" evidence="5">
    <name>pREAT701</name>
    <name>p33701</name>
</geneLocation>
<dbReference type="GO" id="GO:0003677">
    <property type="term" value="F:DNA binding"/>
    <property type="evidence" value="ECO:0007669"/>
    <property type="project" value="InterPro"/>
</dbReference>
<feature type="compositionally biased region" description="Basic and acidic residues" evidence="2">
    <location>
        <begin position="193"/>
        <end position="230"/>
    </location>
</feature>
<evidence type="ECO:0000259" key="3">
    <source>
        <dbReference type="PROSITE" id="PS51194"/>
    </source>
</evidence>
<name>Q9ETK0_RHOHA</name>
<sequence length="3229" mass="351007">MAREDVGQGAFEFEGSGGRDGTAGRGVPDTGRGDRPVHSRGDAADSDRVGRDRPGADAGSRAGADQSGGAAAAEADRGGSRGLRAGNAADDGFDVLGRGADEGVGMAGSAGDGTRTGAVPAGDARNAGGESGVRRTDRTRDRDAAGRGPEEAGSGPVAEPERAADAGSGAGRRAGVAGEGSPVPQSGPSAGRAADRGRSTGADDRTRPDRRRAGADDRRRDPANPGDRPRAAVLAQAEWSQVRDELVGIELQGEFLAKKLASVNVALAKAQDRGLAAGIEVNSRRAASITSEITQLRAQWRQLSAREGLLRNEVQALGIEPEAVPKRTVREIAAARETWRDHPATDAQIRKLEELSREVDTPFDVDPNITKGQAHDAISGILSGTITQVQFRDRPAGPMFIEAAEPRREATQPEIESAGAEPPVLTPRPVVDPVAEVERRLMERLAAQDPDADAAVGAQANTADQFLDWATGHFKVKAQVALADLMSERDTLTDEMFVVCRTILADPKRWSEFGHRAAEAYWEAHRDEPIQHPTTTAVTDAIVEARASEDRAVDQGYLDTAQGVLADVVAEGASPEERAEQVEAIQDALDFGAGPELDDWWARGRAAFDAATPMDLPTPETDPGLAAALGKLRSRRAREELTNQWFAGARQGQREATADDRAALLTEAAHDPRVIAEVGGRTTDYLPSFQPHTTATRNVVTELARGGSPLRQAAAQLILREHDLPTEFYEASHSEWQRAHGHELTWDETTRQEWTSWMRMQLRRDPLIGSWAGYPMATRTYLIETGIETAFAVLAEERPDLVEATASIPASRLAAELRGDIIPNLYAGEDAEAARTAHLFKNANGSELTLRSFENSTLRPSPVRGWDFTLNGGGTSTTCGRDPRVAVGAILDARSLPIPEWIERVYRPYAQARETVLNTAVLYERGHEFYHAAARSDLLWKYDDRGNAAASSDLVNAARESIIEDLRRTLPEEVALLEATGIDLDWTLRTDVDNQVMRDLRTAGTDSYGVDTGDISAGPAGSIYVGDPNGTHVVVNRRWAQGFTSQVITIDDQVYAGVDTIRDAIAEARAQLARSPQSTEPTVETGSSNAPARDERIVDVEVEEADPSPPRVVAPVVDDTGAITFDEVDTDQEPIIATGDQDQEWVLADHLVVDHIGPAIAPPPEVDTAAAADVVEELTAASGELIVPDTEFGEPISSPLWRTGDLVKVRKESGGYAWISPATAARYASENAPEAEPEAPTQPEAASAAETAEPAVEQQEPRAGPQSVPATDFALGTDVHVPSGAKARVRANIAAARLVLELDEQQRPATAEEQAVLAQWSGWGAVPEVFDNRSKFLSEWADERAALLDLLGEKGFSQARETTLNAHYTDPAIVGELWRAVQRAGLPDGALLVEPGCGAGHFVGTAPAGVNMVGVEIEPISAKIAHYLYPSQQIRNHGFERAFATDNTFTGAIGNVPFGRWAPVDPIHNAAGLTIHNAFIAKSLALTAPGGYVAVVTSKFTSDAKRGDQRAQIAAKGDLVGAVRLPTGAFDRQAGTPVVTDVLVFRRREDDAQPTQDTVEWALPARQIAVTDAKTGEAETYWINSYFQKHPERVLGRLAVGNGQHGNQTLIVQPDTATPLAEQLRGQLDPIIDQAVEQGLGFTAAAPNPADVEVHTAPGLRTGADLDSSEVLPGTMRFNEVDSRFEQFTVGRGWSEVNCRGKDLAEQWKKLIALGETVMELSEASRDAASTVADRDVIRGRLNGLYDDYTRRWGPLNRFKLTAPKPLTEEKIADRLDKAITKWREKVGRAEAIADGIDPEDAGPYTGSIPDDVLEEMQEKAAEEPKPQKNQHHLQGAIARDPRLGMVLAIEDFQSRFDGTDAVATKSAIFTEDTTPFKERAQSAADIDEALAISFDELGHISPARMAELLDLSVDEVLDRADGRIYPSLQASDQWELATVALSGQVRSKLAIARIRATDDPRRYAGLVTALEGVIPPEVDPTDIGVRPGATWIPVEDYRQFLIEEFGLNPRRLTVEHDEVTGNWKIATEQSSRHQVHTGYADKYGNSRLTGVQMMELIANNKPVQVNKTKEELEFSPKPRFHVKMTETAQSAANALQERFEKWLWSDGDRYLRLAKAFNEKHNSFVKPAHSGEHKSFPGLNPKYKPYDYQAAAVQRFLHDETILLDHVVGAGKTVTITTSCMEAKRLGQINQPWIVVPNHLLAQWSAEARDAYPNAKILVASELDGRDDRQRFVGQTAVGDWDLVIVPQSVFGLIGMRREAQIEYLEGEITELRIALDAANERGAEFSVKQIENAIKGATSKIENLVAAKSTDEGLTFEQSGADFLFVDEAHDYKNLTRPSNSTDLSVADGSQRATDLEMKAKYLREQAHRRNAERGLPNAPAKAIAFATGTPITNSLSEIWVMMKYLRPDLLTEAGLGRIDNWAGTFAKPVTVAEMNATATRLQMKTRMAEYANVPQLVAMYDQFRDVVTSDQIPVRLPEMEGGAPTIVEFDMGQDAIDAVADLDVRLANINGDRMDLDNSLKVSTDGRNLTMHPRLANLPAPAPENSRVEHAADLIWQCHADNADVQIPADKYGPEMTGVLQLVFCDRGTPKAGSGPRARNVYTELRDALVERGMKPEEIAFMHDYDNPKAKAKLVEACADGRIRVLITSTKKGGTGLNVQRALKQMVNLDPAWTAADMEQRIGRIIRQGNVNETVSVVNMVARRSYDAMMYQYVARKASFVGMIRKADLPPSMEDIGGDLAASWAQSKAAATGDPVFVQQVEADQRVANLEARRDAVLNANAARNAAIRGLQANITATEKQIPELRGTTDKLNEWAQIEDRAAKMWNFPTGPVADGDTADLGDALRHALINTTGEVTKSKDEVPFVVLNGVPVKLAYVQVLGEFYISVGGMEKWYDRDQMNNVLERASTAQGMLGTIRRLAAAATERIPAMEAQLDRDREKLAAAQAEPELEFTQTAELDNARLEADELRLEVNARENSPEALRRAETERERRAADGQYERWTLDLNPTEAWAEQNGMSREELIASVPAKMAAARQAWADQAEAREANRKSQPWVATDATEAVWQYGFDAESKMPGARISWNDRQWNWEAWDGQGSVDTDTANTRGEAFGRAARAAGEFAQANDIPESALREASIERRQRLEGEDAVVEPTEPVAAADSAVVEPTEPITETSIDDSIARGLGAGTNLRPLRDLSAAEPPNDVGAAAEESRPTERELDLGEDDGRAV</sequence>
<dbReference type="PROSITE" id="PS51194">
    <property type="entry name" value="HELICASE_CTER"/>
    <property type="match status" value="1"/>
</dbReference>
<evidence type="ECO:0000256" key="2">
    <source>
        <dbReference type="SAM" id="MobiDB-lite"/>
    </source>
</evidence>
<keyword evidence="1" id="KW-0175">Coiled coil</keyword>
<evidence type="ECO:0000313" key="5">
    <source>
        <dbReference type="EMBL" id="BAB16635.1"/>
    </source>
</evidence>
<dbReference type="Pfam" id="PF00271">
    <property type="entry name" value="Helicase_C"/>
    <property type="match status" value="1"/>
</dbReference>
<keyword evidence="5" id="KW-0547">Nucleotide-binding</keyword>
<dbReference type="InterPro" id="IPR014001">
    <property type="entry name" value="Helicase_ATP-bd"/>
</dbReference>
<dbReference type="SMART" id="SM00490">
    <property type="entry name" value="HELICc"/>
    <property type="match status" value="1"/>
</dbReference>
<feature type="coiled-coil region" evidence="1">
    <location>
        <begin position="2263"/>
        <end position="2309"/>
    </location>
</feature>
<feature type="domain" description="Helicase C-terminal" evidence="3">
    <location>
        <begin position="2575"/>
        <end position="2740"/>
    </location>
</feature>
<reference evidence="5" key="1">
    <citation type="journal article" date="2000" name="Infect. Immun.">
        <title>DNA sequence and comparison of virulence plasmids from Rhodococcus equi ATCC 33701 and 103.</title>
        <authorList>
            <person name="Takai S."/>
            <person name="Hines S.A."/>
            <person name="Sekizaki T."/>
            <person name="Nicholson V.M."/>
            <person name="Alperin D.A."/>
            <person name="Osaki M."/>
            <person name="Takamatsu D."/>
            <person name="Nakamura M."/>
            <person name="Suzuki K."/>
            <person name="Ogino N."/>
            <person name="Kakuda T."/>
            <person name="Dan H."/>
            <person name="Prescott J.F."/>
        </authorList>
    </citation>
    <scope>NUCLEOTIDE SEQUENCE</scope>
    <source>
        <strain evidence="4">103</strain>
        <strain evidence="5">ATCC33701</strain>
        <plasmid evidence="5">pREAT701 (p33701)</plasmid>
        <plasmid evidence="4">unnamed</plasmid>
    </source>
</reference>
<feature type="compositionally biased region" description="Polar residues" evidence="2">
    <location>
        <begin position="1074"/>
        <end position="1090"/>
    </location>
</feature>
<dbReference type="GO" id="GO:0008168">
    <property type="term" value="F:methyltransferase activity"/>
    <property type="evidence" value="ECO:0007669"/>
    <property type="project" value="UniProtKB-KW"/>
</dbReference>
<dbReference type="SMART" id="SM00487">
    <property type="entry name" value="DEXDc"/>
    <property type="match status" value="1"/>
</dbReference>
<keyword evidence="5" id="KW-0808">Transferase</keyword>
<feature type="compositionally biased region" description="Basic and acidic residues" evidence="2">
    <location>
        <begin position="132"/>
        <end position="150"/>
    </location>
</feature>
<dbReference type="SUPFAM" id="SSF53335">
    <property type="entry name" value="S-adenosyl-L-methionine-dependent methyltransferases"/>
    <property type="match status" value="1"/>
</dbReference>
<keyword evidence="5" id="KW-0489">Methyltransferase</keyword>
<feature type="compositionally biased region" description="Low complexity" evidence="2">
    <location>
        <begin position="1228"/>
        <end position="1255"/>
    </location>
</feature>
<dbReference type="InterPro" id="IPR006935">
    <property type="entry name" value="Helicase/UvrB_N"/>
</dbReference>
<geneLocation type="plasmid" evidence="4">
    <name>unnamed</name>
</geneLocation>
<feature type="region of interest" description="Disordered" evidence="2">
    <location>
        <begin position="1"/>
        <end position="231"/>
    </location>
</feature>
<dbReference type="PANTHER" id="PTHR41313:SF1">
    <property type="entry name" value="DNA METHYLASE ADENINE-SPECIFIC DOMAIN-CONTAINING PROTEIN"/>
    <property type="match status" value="1"/>
</dbReference>
<keyword evidence="5" id="KW-0614">Plasmid</keyword>
<dbReference type="InterPro" id="IPR052933">
    <property type="entry name" value="DNA_Protect_Modify"/>
</dbReference>
<accession>Q9ETK0</accession>
<dbReference type="InterPro" id="IPR027417">
    <property type="entry name" value="P-loop_NTPase"/>
</dbReference>
<dbReference type="InterPro" id="IPR001650">
    <property type="entry name" value="Helicase_C-like"/>
</dbReference>
<dbReference type="GO" id="GO:0016787">
    <property type="term" value="F:hydrolase activity"/>
    <property type="evidence" value="ECO:0007669"/>
    <property type="project" value="InterPro"/>
</dbReference>
<feature type="coiled-coil region" evidence="1">
    <location>
        <begin position="2931"/>
        <end position="2982"/>
    </location>
</feature>
<dbReference type="GO" id="GO:0032259">
    <property type="term" value="P:methylation"/>
    <property type="evidence" value="ECO:0007669"/>
    <property type="project" value="UniProtKB-KW"/>
</dbReference>
<dbReference type="InterPro" id="IPR029063">
    <property type="entry name" value="SAM-dependent_MTases_sf"/>
</dbReference>
<feature type="compositionally biased region" description="Gly residues" evidence="2">
    <location>
        <begin position="15"/>
        <end position="24"/>
    </location>
</feature>
<dbReference type="SUPFAM" id="SSF52540">
    <property type="entry name" value="P-loop containing nucleoside triphosphate hydrolases"/>
    <property type="match status" value="2"/>
</dbReference>
<organism evidence="5">
    <name type="scientific">Rhodococcus hoagii</name>
    <name type="common">Corynebacterium equii</name>
    <dbReference type="NCBI Taxonomy" id="43767"/>
    <lineage>
        <taxon>Bacteria</taxon>
        <taxon>Bacillati</taxon>
        <taxon>Actinomycetota</taxon>
        <taxon>Actinomycetes</taxon>
        <taxon>Mycobacteriales</taxon>
        <taxon>Nocardiaceae</taxon>
        <taxon>Prescottella</taxon>
    </lineage>
</organism>
<keyword evidence="5" id="KW-0067">ATP-binding</keyword>
<feature type="compositionally biased region" description="Basic and acidic residues" evidence="2">
    <location>
        <begin position="31"/>
        <end position="55"/>
    </location>
</feature>
<keyword evidence="5" id="KW-0378">Hydrolase</keyword>
<keyword evidence="5" id="KW-0347">Helicase</keyword>
<feature type="compositionally biased region" description="Basic and acidic residues" evidence="2">
    <location>
        <begin position="3210"/>
        <end position="3229"/>
    </location>
</feature>
<evidence type="ECO:0000313" key="4">
    <source>
        <dbReference type="EMBL" id="AAG21729.1"/>
    </source>
</evidence>
<feature type="compositionally biased region" description="Low complexity" evidence="2">
    <location>
        <begin position="165"/>
        <end position="180"/>
    </location>
</feature>
<dbReference type="Gene3D" id="3.40.50.300">
    <property type="entry name" value="P-loop containing nucleotide triphosphate hydrolases"/>
    <property type="match status" value="2"/>
</dbReference>
<feature type="region of interest" description="Disordered" evidence="2">
    <location>
        <begin position="407"/>
        <end position="428"/>
    </location>
</feature>
<feature type="region of interest" description="Disordered" evidence="2">
    <location>
        <begin position="3159"/>
        <end position="3229"/>
    </location>
</feature>
<dbReference type="Pfam" id="PF04851">
    <property type="entry name" value="ResIII"/>
    <property type="match status" value="1"/>
</dbReference>
<feature type="region of interest" description="Disordered" evidence="2">
    <location>
        <begin position="1072"/>
        <end position="1092"/>
    </location>
</feature>
<dbReference type="GO" id="GO:0004386">
    <property type="term" value="F:helicase activity"/>
    <property type="evidence" value="ECO:0007669"/>
    <property type="project" value="UniProtKB-KW"/>
</dbReference>
<dbReference type="EMBL" id="AP001204">
    <property type="protein sequence ID" value="BAB16635.1"/>
    <property type="molecule type" value="Genomic_DNA"/>
</dbReference>
<protein>
    <submittedName>
        <fullName evidence="4 5">Putative methylase</fullName>
    </submittedName>
</protein>
<feature type="region of interest" description="Disordered" evidence="2">
    <location>
        <begin position="1228"/>
        <end position="1269"/>
    </location>
</feature>
<evidence type="ECO:0000256" key="1">
    <source>
        <dbReference type="SAM" id="Coils"/>
    </source>
</evidence>
<dbReference type="PANTHER" id="PTHR41313">
    <property type="entry name" value="ADENINE-SPECIFIC METHYLTRANSFERASE"/>
    <property type="match status" value="1"/>
</dbReference>
<feature type="compositionally biased region" description="Low complexity" evidence="2">
    <location>
        <begin position="56"/>
        <end position="73"/>
    </location>
</feature>
<gene>
    <name evidence="5" type="primary">orf26</name>
</gene>
<dbReference type="Gene3D" id="3.40.50.150">
    <property type="entry name" value="Vaccinia Virus protein VP39"/>
    <property type="match status" value="1"/>
</dbReference>
<dbReference type="EMBL" id="AF116907">
    <property type="protein sequence ID" value="AAG21729.1"/>
    <property type="molecule type" value="Genomic_DNA"/>
</dbReference>
<dbReference type="GO" id="GO:0005524">
    <property type="term" value="F:ATP binding"/>
    <property type="evidence" value="ECO:0007669"/>
    <property type="project" value="InterPro"/>
</dbReference>
<proteinExistence type="predicted"/>